<accession>A0ABU6K8R7</accession>
<evidence type="ECO:0000313" key="1">
    <source>
        <dbReference type="EMBL" id="MEC5388278.1"/>
    </source>
</evidence>
<reference evidence="1 2" key="1">
    <citation type="submission" date="2024-01" db="EMBL/GenBank/DDBJ databases">
        <title>Uliginosibacterium soil sp. nov.</title>
        <authorList>
            <person name="Lv Y."/>
        </authorList>
    </citation>
    <scope>NUCLEOTIDE SEQUENCE [LARGE SCALE GENOMIC DNA]</scope>
    <source>
        <strain evidence="1 2">H3</strain>
    </source>
</reference>
<comment type="caution">
    <text evidence="1">The sequence shown here is derived from an EMBL/GenBank/DDBJ whole genome shotgun (WGS) entry which is preliminary data.</text>
</comment>
<dbReference type="RefSeq" id="WP_327601250.1">
    <property type="nucleotide sequence ID" value="NZ_JAYXHS010000005.1"/>
</dbReference>
<dbReference type="EMBL" id="JAYXHS010000005">
    <property type="protein sequence ID" value="MEC5388278.1"/>
    <property type="molecule type" value="Genomic_DNA"/>
</dbReference>
<evidence type="ECO:0000313" key="2">
    <source>
        <dbReference type="Proteomes" id="UP001331561"/>
    </source>
</evidence>
<sequence>MELREIDELRAAMPVGRTVYHYYKDRYSLQLLRYAVPRETPVSVLRNGAVAGLLQKPRVQPVLAACNGVLSPILLKSADGDVAEEHYTLSIGAWGRNEDEQKQMSRRGANLVLQLNFSRRHDEAFNRVLKPDVGIDPFNYSGHPAVHSEEAGRRYTLAWARLDIDLDRGEAVIEEIQSDWVREAAYARDMAKRYEPGLRRYYKLDADAGKIASYCEEVLAPHAAVWDETMLSAALFFLREELSIKHIYYHTPETGVRFKDIKWTAPPRSLYTNLPRRFCFRETEELPGFLAANKRIANIRRCSPKLRLQKLLV</sequence>
<proteinExistence type="predicted"/>
<dbReference type="Proteomes" id="UP001331561">
    <property type="component" value="Unassembled WGS sequence"/>
</dbReference>
<name>A0ABU6K8R7_9RHOO</name>
<keyword evidence="2" id="KW-1185">Reference proteome</keyword>
<protein>
    <submittedName>
        <fullName evidence="1">Uncharacterized protein</fullName>
    </submittedName>
</protein>
<gene>
    <name evidence="1" type="ORF">VVD49_21275</name>
</gene>
<organism evidence="1 2">
    <name type="scientific">Uliginosibacterium silvisoli</name>
    <dbReference type="NCBI Taxonomy" id="3114758"/>
    <lineage>
        <taxon>Bacteria</taxon>
        <taxon>Pseudomonadati</taxon>
        <taxon>Pseudomonadota</taxon>
        <taxon>Betaproteobacteria</taxon>
        <taxon>Rhodocyclales</taxon>
        <taxon>Zoogloeaceae</taxon>
        <taxon>Uliginosibacterium</taxon>
    </lineage>
</organism>